<keyword evidence="2" id="KW-1185">Reference proteome</keyword>
<evidence type="ECO:0000313" key="2">
    <source>
        <dbReference type="Proteomes" id="UP001160148"/>
    </source>
</evidence>
<evidence type="ECO:0000313" key="1">
    <source>
        <dbReference type="EMBL" id="CAI6377604.1"/>
    </source>
</evidence>
<accession>A0AAV0YD87</accession>
<dbReference type="AlphaFoldDB" id="A0AAV0YD87"/>
<dbReference type="Proteomes" id="UP001160148">
    <property type="component" value="Unassembled WGS sequence"/>
</dbReference>
<reference evidence="1 2" key="1">
    <citation type="submission" date="2023-01" db="EMBL/GenBank/DDBJ databases">
        <authorList>
            <person name="Whitehead M."/>
        </authorList>
    </citation>
    <scope>NUCLEOTIDE SEQUENCE [LARGE SCALE GENOMIC DNA]</scope>
</reference>
<name>A0AAV0YD87_9HEMI</name>
<gene>
    <name evidence="1" type="ORF">MEUPH1_LOCUS30837</name>
</gene>
<proteinExistence type="predicted"/>
<dbReference type="EMBL" id="CARXXK010001804">
    <property type="protein sequence ID" value="CAI6377604.1"/>
    <property type="molecule type" value="Genomic_DNA"/>
</dbReference>
<sequence length="113" mass="13311">MIQDFSPKELKLIIPNKTYEKCIDTRPDIKEIIDEEYDQTYNFETVSPSTKKYVSQLTQLPSPIKTKQSTKYEKLLETVMKQKKLLAQKCLKISRLIKQNANSKKEKSWIQVL</sequence>
<comment type="caution">
    <text evidence="1">The sequence shown here is derived from an EMBL/GenBank/DDBJ whole genome shotgun (WGS) entry which is preliminary data.</text>
</comment>
<organism evidence="1 2">
    <name type="scientific">Macrosiphum euphorbiae</name>
    <name type="common">potato aphid</name>
    <dbReference type="NCBI Taxonomy" id="13131"/>
    <lineage>
        <taxon>Eukaryota</taxon>
        <taxon>Metazoa</taxon>
        <taxon>Ecdysozoa</taxon>
        <taxon>Arthropoda</taxon>
        <taxon>Hexapoda</taxon>
        <taxon>Insecta</taxon>
        <taxon>Pterygota</taxon>
        <taxon>Neoptera</taxon>
        <taxon>Paraneoptera</taxon>
        <taxon>Hemiptera</taxon>
        <taxon>Sternorrhyncha</taxon>
        <taxon>Aphidomorpha</taxon>
        <taxon>Aphidoidea</taxon>
        <taxon>Aphididae</taxon>
        <taxon>Macrosiphini</taxon>
        <taxon>Macrosiphum</taxon>
    </lineage>
</organism>
<protein>
    <submittedName>
        <fullName evidence="1">Uncharacterized protein</fullName>
    </submittedName>
</protein>